<sequence length="82" mass="9371">MSIRLTRKIEDVHEGVQAAMAGLLKGQEDNMYARGLSTEGWNGGYQQALRDVQAYIQGYHNCGSRYVELWKAPTKRRKRNAK</sequence>
<gene>
    <name evidence="1" type="ORF">CPT_Mendera_273</name>
</gene>
<protein>
    <submittedName>
        <fullName evidence="1">Uncharacterized protein</fullName>
    </submittedName>
</protein>
<reference evidence="2" key="1">
    <citation type="submission" date="2019-06" db="EMBL/GenBank/DDBJ databases">
        <title>Complete genome sequence of Stenotrophomonas phage Mendera.</title>
        <authorList>
            <person name="Garza K."/>
            <person name="Newkirk H."/>
            <person name="Moreland R."/>
            <person name="Liu M."/>
            <person name="Ramsey J."/>
            <person name="Gonzalez C.F."/>
            <person name="Leavitt J."/>
        </authorList>
    </citation>
    <scope>NUCLEOTIDE SEQUENCE [LARGE SCALE GENOMIC DNA]</scope>
</reference>
<proteinExistence type="predicted"/>
<dbReference type="EMBL" id="MN098328">
    <property type="protein sequence ID" value="QFR56799.1"/>
    <property type="molecule type" value="Genomic_DNA"/>
</dbReference>
<evidence type="ECO:0000313" key="1">
    <source>
        <dbReference type="EMBL" id="QFR56799.1"/>
    </source>
</evidence>
<dbReference type="Proteomes" id="UP000326601">
    <property type="component" value="Segment"/>
</dbReference>
<organism evidence="1 2">
    <name type="scientific">Stenotrophomonas phage Mendera</name>
    <dbReference type="NCBI Taxonomy" id="2650877"/>
    <lineage>
        <taxon>Viruses</taxon>
        <taxon>Duplodnaviria</taxon>
        <taxon>Heunggongvirae</taxon>
        <taxon>Uroviricota</taxon>
        <taxon>Caudoviricetes</taxon>
        <taxon>Menderavirus</taxon>
        <taxon>Menderavirus mendera</taxon>
    </lineage>
</organism>
<evidence type="ECO:0000313" key="2">
    <source>
        <dbReference type="Proteomes" id="UP000326601"/>
    </source>
</evidence>
<accession>A0A5P8PJF2</accession>
<keyword evidence="2" id="KW-1185">Reference proteome</keyword>
<name>A0A5P8PJF2_9CAUD</name>